<dbReference type="Gene3D" id="2.60.40.10">
    <property type="entry name" value="Immunoglobulins"/>
    <property type="match status" value="1"/>
</dbReference>
<accession>A0A8C9YGD6</accession>
<keyword evidence="3" id="KW-0723">Serine/threonine-protein kinase</keyword>
<dbReference type="PANTHER" id="PTHR47091:SF2">
    <property type="entry name" value="ALPHA-PROTEIN KINASE 2"/>
    <property type="match status" value="1"/>
</dbReference>
<evidence type="ECO:0000256" key="9">
    <source>
        <dbReference type="ARBA" id="ARBA00048679"/>
    </source>
</evidence>
<organism evidence="13 14">
    <name type="scientific">Sander lucioperca</name>
    <name type="common">Pike-perch</name>
    <name type="synonym">Perca lucioperca</name>
    <dbReference type="NCBI Taxonomy" id="283035"/>
    <lineage>
        <taxon>Eukaryota</taxon>
        <taxon>Metazoa</taxon>
        <taxon>Chordata</taxon>
        <taxon>Craniata</taxon>
        <taxon>Vertebrata</taxon>
        <taxon>Euteleostomi</taxon>
        <taxon>Actinopterygii</taxon>
        <taxon>Neopterygii</taxon>
        <taxon>Teleostei</taxon>
        <taxon>Neoteleostei</taxon>
        <taxon>Acanthomorphata</taxon>
        <taxon>Eupercaria</taxon>
        <taxon>Perciformes</taxon>
        <taxon>Percoidei</taxon>
        <taxon>Percidae</taxon>
        <taxon>Luciopercinae</taxon>
        <taxon>Sander</taxon>
    </lineage>
</organism>
<keyword evidence="5" id="KW-0418">Kinase</keyword>
<keyword evidence="4" id="KW-0808">Transferase</keyword>
<reference evidence="13" key="2">
    <citation type="submission" date="2025-09" db="UniProtKB">
        <authorList>
            <consortium name="Ensembl"/>
        </authorList>
    </citation>
    <scope>IDENTIFICATION</scope>
</reference>
<gene>
    <name evidence="13" type="primary">alpk2</name>
</gene>
<dbReference type="SMART" id="SM00811">
    <property type="entry name" value="Alpha_kinase"/>
    <property type="match status" value="1"/>
</dbReference>
<feature type="region of interest" description="Disordered" evidence="10">
    <location>
        <begin position="142"/>
        <end position="163"/>
    </location>
</feature>
<keyword evidence="6" id="KW-1015">Disulfide bond</keyword>
<feature type="region of interest" description="Disordered" evidence="10">
    <location>
        <begin position="1278"/>
        <end position="1313"/>
    </location>
</feature>
<evidence type="ECO:0000256" key="3">
    <source>
        <dbReference type="ARBA" id="ARBA00022527"/>
    </source>
</evidence>
<keyword evidence="7" id="KW-0393">Immunoglobulin domain</keyword>
<evidence type="ECO:0000256" key="4">
    <source>
        <dbReference type="ARBA" id="ARBA00022679"/>
    </source>
</evidence>
<dbReference type="GeneTree" id="ENSGT00940000160524"/>
<keyword evidence="14" id="KW-1185">Reference proteome</keyword>
<evidence type="ECO:0000259" key="12">
    <source>
        <dbReference type="PROSITE" id="PS51158"/>
    </source>
</evidence>
<protein>
    <recommendedName>
        <fullName evidence="2">non-specific serine/threonine protein kinase</fullName>
        <ecNumber evidence="2">2.7.11.1</ecNumber>
    </recommendedName>
</protein>
<evidence type="ECO:0000313" key="13">
    <source>
        <dbReference type="Ensembl" id="ENSSLUP00000022294.1"/>
    </source>
</evidence>
<feature type="compositionally biased region" description="Polar residues" evidence="10">
    <location>
        <begin position="1"/>
        <end position="11"/>
    </location>
</feature>
<feature type="domain" description="Alpha-type protein kinase" evidence="12">
    <location>
        <begin position="1046"/>
        <end position="1278"/>
    </location>
</feature>
<evidence type="ECO:0000259" key="11">
    <source>
        <dbReference type="PROSITE" id="PS50835"/>
    </source>
</evidence>
<dbReference type="Proteomes" id="UP000694568">
    <property type="component" value="Unplaced"/>
</dbReference>
<dbReference type="Pfam" id="PF07679">
    <property type="entry name" value="I-set"/>
    <property type="match status" value="1"/>
</dbReference>
<feature type="region of interest" description="Disordered" evidence="10">
    <location>
        <begin position="822"/>
        <end position="879"/>
    </location>
</feature>
<dbReference type="InterPro" id="IPR013098">
    <property type="entry name" value="Ig_I-set"/>
</dbReference>
<feature type="compositionally biased region" description="Basic and acidic residues" evidence="10">
    <location>
        <begin position="826"/>
        <end position="864"/>
    </location>
</feature>
<evidence type="ECO:0000256" key="1">
    <source>
        <dbReference type="ARBA" id="ARBA00008651"/>
    </source>
</evidence>
<evidence type="ECO:0000256" key="6">
    <source>
        <dbReference type="ARBA" id="ARBA00023157"/>
    </source>
</evidence>
<dbReference type="InterPro" id="IPR011009">
    <property type="entry name" value="Kinase-like_dom_sf"/>
</dbReference>
<dbReference type="PROSITE" id="PS51158">
    <property type="entry name" value="ALPHA_KINASE"/>
    <property type="match status" value="1"/>
</dbReference>
<evidence type="ECO:0000256" key="7">
    <source>
        <dbReference type="ARBA" id="ARBA00023319"/>
    </source>
</evidence>
<dbReference type="PANTHER" id="PTHR47091">
    <property type="entry name" value="ALPHA-PROTEIN KINASE 2-RELATED"/>
    <property type="match status" value="1"/>
</dbReference>
<name>A0A8C9YGD6_SANLU</name>
<dbReference type="SUPFAM" id="SSF48726">
    <property type="entry name" value="Immunoglobulin"/>
    <property type="match status" value="1"/>
</dbReference>
<evidence type="ECO:0000256" key="10">
    <source>
        <dbReference type="SAM" id="MobiDB-lite"/>
    </source>
</evidence>
<dbReference type="Pfam" id="PF02816">
    <property type="entry name" value="Alpha_kinase"/>
    <property type="match status" value="1"/>
</dbReference>
<feature type="domain" description="Ig-like" evidence="11">
    <location>
        <begin position="939"/>
        <end position="1021"/>
    </location>
</feature>
<proteinExistence type="inferred from homology"/>
<dbReference type="EC" id="2.7.11.1" evidence="2"/>
<dbReference type="InterPro" id="IPR036179">
    <property type="entry name" value="Ig-like_dom_sf"/>
</dbReference>
<dbReference type="InterPro" id="IPR007110">
    <property type="entry name" value="Ig-like_dom"/>
</dbReference>
<feature type="compositionally biased region" description="Low complexity" evidence="10">
    <location>
        <begin position="1278"/>
        <end position="1287"/>
    </location>
</feature>
<dbReference type="PROSITE" id="PS50835">
    <property type="entry name" value="IG_LIKE"/>
    <property type="match status" value="1"/>
</dbReference>
<evidence type="ECO:0000256" key="5">
    <source>
        <dbReference type="ARBA" id="ARBA00022777"/>
    </source>
</evidence>
<feature type="region of interest" description="Disordered" evidence="10">
    <location>
        <begin position="491"/>
        <end position="517"/>
    </location>
</feature>
<dbReference type="InterPro" id="IPR004166">
    <property type="entry name" value="a-kinase_dom"/>
</dbReference>
<dbReference type="Ensembl" id="ENSSLUT00000023032.1">
    <property type="protein sequence ID" value="ENSSLUP00000022294.1"/>
    <property type="gene ID" value="ENSSLUG00000010250.1"/>
</dbReference>
<evidence type="ECO:0000256" key="8">
    <source>
        <dbReference type="ARBA" id="ARBA00047899"/>
    </source>
</evidence>
<feature type="compositionally biased region" description="Polar residues" evidence="10">
    <location>
        <begin position="726"/>
        <end position="750"/>
    </location>
</feature>
<comment type="similarity">
    <text evidence="1">Belongs to the protein kinase superfamily. Alpha-type protein kinase family. ALPK subfamily.</text>
</comment>
<feature type="compositionally biased region" description="Basic and acidic residues" evidence="10">
    <location>
        <begin position="691"/>
        <end position="716"/>
    </location>
</feature>
<dbReference type="SUPFAM" id="SSF56112">
    <property type="entry name" value="Protein kinase-like (PK-like)"/>
    <property type="match status" value="1"/>
</dbReference>
<reference evidence="13" key="1">
    <citation type="submission" date="2025-08" db="UniProtKB">
        <authorList>
            <consortium name="Ensembl"/>
        </authorList>
    </citation>
    <scope>IDENTIFICATION</scope>
</reference>
<evidence type="ECO:0000313" key="14">
    <source>
        <dbReference type="Proteomes" id="UP000694568"/>
    </source>
</evidence>
<comment type="catalytic activity">
    <reaction evidence="8">
        <text>L-threonyl-[protein] + ATP = O-phospho-L-threonyl-[protein] + ADP + H(+)</text>
        <dbReference type="Rhea" id="RHEA:46608"/>
        <dbReference type="Rhea" id="RHEA-COMP:11060"/>
        <dbReference type="Rhea" id="RHEA-COMP:11605"/>
        <dbReference type="ChEBI" id="CHEBI:15378"/>
        <dbReference type="ChEBI" id="CHEBI:30013"/>
        <dbReference type="ChEBI" id="CHEBI:30616"/>
        <dbReference type="ChEBI" id="CHEBI:61977"/>
        <dbReference type="ChEBI" id="CHEBI:456216"/>
        <dbReference type="EC" id="2.7.11.1"/>
    </reaction>
</comment>
<dbReference type="InterPro" id="IPR013783">
    <property type="entry name" value="Ig-like_fold"/>
</dbReference>
<sequence length="1313" mass="144228">MDDQMPSPTDSQTEDLDPLSLLHSPKENMLSAYEKGAEAVSDLSDPKDKSTEPLSNLSKCLSQEKSIGSSSYNMSECLPLCSEPTNDDDFRVCSYFGLSEPVLPLLPHFSHDLISPLSESFHFKQEPALSFSLIQHNSTPEPLGVLSSTSEGSTEPSLTETLSSSEHSRAIYLLRSVSHQSDSLESDTAIAPVSDLYIFESDTQDFILSPNPQEIQCPEYQTLSQTDYDAHVLMGDSDHVVTQCHRGSSEERAMVDYESDVSRHAKLRPPAVDACEAGLMSVNDGSRGKAEVTDLTPQPRRSDSPIELWLDACQYLAGEDTEDRDVLDKTQHSLMQGGLTGDLSFPPGESGYNPDGGDGIGWSSDDTKGWGPPVERWSSVDSWASALSDWAGIITAPPEDFTAAFTEIGAEIDALTQALAKVNTNIEIETSKEGKGQEPAAQAQTQPPMGVQEQPIEAQNIPESSILSGQSCLEGSHNEVCEVTDEHSVSQPDLVAKQEAKRRCGPAGVDRKGTEPSTDLHFLTEHTLTNSQVPGVHTQPGLHTHVSSDTLPDLEGACQWGGRKFIMPLAPLDQICSKRYLNDNRNLCCDHVQPCVLWPTLDRITEKTSLAVDKDLIHKKGNTTDSAEKSSPEGQLDFVPVRKTTIEEIHDLSGELSNLADVPADHFIISEGNRIAFITLDLNDPFLNPKTAEKMPHKTHKSTSESKTRSKKDKTAGHHYGASHHVSAQQVCKQQETHPLTGENHTSENTPVGLEDKEAKLVIETGVATEKAPNKPHGKKKKKHAPNATGVKSVVEPLVEVENGAKPNTAKGRIDMFEAKLGAGKAQKDSDQSDEKKSQQPEAKAKASRGEQPPHHPDHKDHQPKNFTSPLNDDIIKRRRLSEDKFGKIVSGLESKLPKPETSIQTKGEEPKVETGATRKKAYSEVVKQKIPPKEGKDPKVVQPIQAVSVSGDPQSLCLWCQFAAVFSHHTVTWSRGDTVLSESKRSAGDESRVSLTISNVSHKDLGKYQCRLTSLHGSVTLDYLLTYEEVGSEEEDVHCSRLIFKEDFLSDQHFGENQHASIITEKIHFGEGMHRRAFRTKLQAGQIPLLLPGRSCVLKVHNAISYGTKNNDELVQKNFSLAVEECHVQNTAREYIKAYNTAAQSVEAFGEIPEIIPIYLVHRPSNDIPYATLEEELIGDFVKYSVKDGKEINLKRRDSEAGQKCCAFQHWVYHKTEGNLLVTDMQGVGMRLTDVGIATSKKGYKGFKGNCATSFIDQFKALHQCNKYCEILGLKSMQPKPKKPASAPKPRPQQPSAAPKKKIFGPTVKGKS</sequence>
<dbReference type="GO" id="GO:0005524">
    <property type="term" value="F:ATP binding"/>
    <property type="evidence" value="ECO:0007669"/>
    <property type="project" value="InterPro"/>
</dbReference>
<feature type="compositionally biased region" description="Basic residues" evidence="10">
    <location>
        <begin position="774"/>
        <end position="785"/>
    </location>
</feature>
<feature type="region of interest" description="Disordered" evidence="10">
    <location>
        <begin position="1"/>
        <end position="56"/>
    </location>
</feature>
<feature type="compositionally biased region" description="Low complexity" evidence="10">
    <location>
        <begin position="146"/>
        <end position="163"/>
    </location>
</feature>
<feature type="region of interest" description="Disordered" evidence="10">
    <location>
        <begin position="688"/>
        <end position="794"/>
    </location>
</feature>
<dbReference type="Gene3D" id="3.20.200.10">
    <property type="entry name" value="MHCK/EF2 kinase"/>
    <property type="match status" value="1"/>
</dbReference>
<dbReference type="GO" id="GO:0004674">
    <property type="term" value="F:protein serine/threonine kinase activity"/>
    <property type="evidence" value="ECO:0007669"/>
    <property type="project" value="UniProtKB-KW"/>
</dbReference>
<comment type="catalytic activity">
    <reaction evidence="9">
        <text>L-seryl-[protein] + ATP = O-phospho-L-seryl-[protein] + ADP + H(+)</text>
        <dbReference type="Rhea" id="RHEA:17989"/>
        <dbReference type="Rhea" id="RHEA-COMP:9863"/>
        <dbReference type="Rhea" id="RHEA-COMP:11604"/>
        <dbReference type="ChEBI" id="CHEBI:15378"/>
        <dbReference type="ChEBI" id="CHEBI:29999"/>
        <dbReference type="ChEBI" id="CHEBI:30616"/>
        <dbReference type="ChEBI" id="CHEBI:83421"/>
        <dbReference type="ChEBI" id="CHEBI:456216"/>
        <dbReference type="EC" id="2.7.11.1"/>
    </reaction>
</comment>
<feature type="region of interest" description="Disordered" evidence="10">
    <location>
        <begin position="892"/>
        <end position="920"/>
    </location>
</feature>
<evidence type="ECO:0000256" key="2">
    <source>
        <dbReference type="ARBA" id="ARBA00012513"/>
    </source>
</evidence>